<keyword evidence="3" id="KW-0732">Signal</keyword>
<comment type="caution">
    <text evidence="5">The sequence shown here is derived from an EMBL/GenBank/DDBJ whole genome shotgun (WGS) entry which is preliminary data.</text>
</comment>
<dbReference type="EMBL" id="AMCI01003738">
    <property type="protein sequence ID" value="EJW99593.1"/>
    <property type="molecule type" value="Genomic_DNA"/>
</dbReference>
<gene>
    <name evidence="5" type="ORF">EVA_12300</name>
</gene>
<dbReference type="InterPro" id="IPR041033">
    <property type="entry name" value="SpaA_PFL_dom_1"/>
</dbReference>
<feature type="domain" description="SpaA-like prealbumin fold" evidence="4">
    <location>
        <begin position="73"/>
        <end position="154"/>
    </location>
</feature>
<dbReference type="PANTHER" id="PTHR36108">
    <property type="entry name" value="COLOSSIN-B-RELATED"/>
    <property type="match status" value="1"/>
</dbReference>
<comment type="similarity">
    <text evidence="1">Belongs to the serine-aspartate repeat-containing protein (SDr) family.</text>
</comment>
<keyword evidence="2" id="KW-0964">Secreted</keyword>
<dbReference type="Gene3D" id="2.60.40.10">
    <property type="entry name" value="Immunoglobulins"/>
    <property type="match status" value="3"/>
</dbReference>
<dbReference type="AlphaFoldDB" id="J9FYF9"/>
<accession>J9FYF9</accession>
<dbReference type="Pfam" id="PF17802">
    <property type="entry name" value="SpaA"/>
    <property type="match status" value="2"/>
</dbReference>
<organism evidence="5">
    <name type="scientific">gut metagenome</name>
    <dbReference type="NCBI Taxonomy" id="749906"/>
    <lineage>
        <taxon>unclassified sequences</taxon>
        <taxon>metagenomes</taxon>
        <taxon>organismal metagenomes</taxon>
    </lineage>
</organism>
<dbReference type="PANTHER" id="PTHR36108:SF13">
    <property type="entry name" value="COLOSSIN-B-RELATED"/>
    <property type="match status" value="1"/>
</dbReference>
<proteinExistence type="inferred from homology"/>
<feature type="domain" description="SpaA-like prealbumin fold" evidence="4">
    <location>
        <begin position="193"/>
        <end position="275"/>
    </location>
</feature>
<dbReference type="InterPro" id="IPR013783">
    <property type="entry name" value="Ig-like_fold"/>
</dbReference>
<evidence type="ECO:0000256" key="1">
    <source>
        <dbReference type="ARBA" id="ARBA00007257"/>
    </source>
</evidence>
<protein>
    <submittedName>
        <fullName evidence="5">Cell wall surface anchor family protein</fullName>
    </submittedName>
</protein>
<evidence type="ECO:0000256" key="2">
    <source>
        <dbReference type="ARBA" id="ARBA00022525"/>
    </source>
</evidence>
<evidence type="ECO:0000256" key="3">
    <source>
        <dbReference type="ARBA" id="ARBA00022729"/>
    </source>
</evidence>
<evidence type="ECO:0000313" key="5">
    <source>
        <dbReference type="EMBL" id="EJW99593.1"/>
    </source>
</evidence>
<evidence type="ECO:0000259" key="4">
    <source>
        <dbReference type="Pfam" id="PF17802"/>
    </source>
</evidence>
<name>J9FYF9_9ZZZZ</name>
<reference evidence="5" key="1">
    <citation type="journal article" date="2012" name="PLoS ONE">
        <title>Gene sets for utilization of primary and secondary nutrition supplies in the distal gut of endangered iberian lynx.</title>
        <authorList>
            <person name="Alcaide M."/>
            <person name="Messina E."/>
            <person name="Richter M."/>
            <person name="Bargiela R."/>
            <person name="Peplies J."/>
            <person name="Huws S.A."/>
            <person name="Newbold C.J."/>
            <person name="Golyshin P.N."/>
            <person name="Simon M.A."/>
            <person name="Lopez G."/>
            <person name="Yakimov M.M."/>
            <person name="Ferrer M."/>
        </authorList>
    </citation>
    <scope>NUCLEOTIDE SEQUENCE</scope>
</reference>
<sequence>MSNTELTALPLGTIKIKEVEAPPGYAINGKEIEIQLREQKDNKGQFTIQEAALSQPNLVILEKTSKDFWRVRVQAKKIDGNGKGLAGAEFKVYDNENCIGQSVANLVSKDDGTTNIEKIDQIPQTVETLDLWCKEVKAPAGYARLTTPIKLTFTLADFKKLSAAEQKKGELKIFGVTGGGNGIVNKKGWPVRVNAKKVDEKGKGLAGAVFEVFGDADCTDYIGELKSTADGTTNILSTSFGDDVTTATLYCREKTPPQGYSKTDTVYTLEFTKAEYEAQSNKEAS</sequence>